<feature type="non-terminal residue" evidence="2">
    <location>
        <position position="152"/>
    </location>
</feature>
<dbReference type="PRINTS" id="PR01803">
    <property type="entry name" value="TCSIALIDASE"/>
</dbReference>
<dbReference type="EMBL" id="AHKC01016272">
    <property type="protein sequence ID" value="EKF28262.1"/>
    <property type="molecule type" value="Genomic_DNA"/>
</dbReference>
<evidence type="ECO:0000259" key="1">
    <source>
        <dbReference type="Pfam" id="PF22925"/>
    </source>
</evidence>
<dbReference type="GO" id="GO:0004308">
    <property type="term" value="F:exo-alpha-sialidase activity"/>
    <property type="evidence" value="ECO:0007669"/>
    <property type="project" value="InterPro"/>
</dbReference>
<reference evidence="2 3" key="1">
    <citation type="journal article" date="2012" name="BMC Genomics">
        <title>Comparative genomic analysis of human infective Trypanosoma cruzi lineages with the bat-restricted subspecies T. cruzi marinkellei.</title>
        <authorList>
            <person name="Franzen O."/>
            <person name="Talavera-Lopez C."/>
            <person name="Ochaya S."/>
            <person name="Butler C.E."/>
            <person name="Messenger L.A."/>
            <person name="Lewis M.D."/>
            <person name="Llewellyn M.S."/>
            <person name="Marinkelle C.J."/>
            <person name="Tyler K.M."/>
            <person name="Miles M.A."/>
            <person name="Andersson B."/>
        </authorList>
    </citation>
    <scope>NUCLEOTIDE SEQUENCE [LARGE SCALE GENOMIC DNA]</scope>
    <source>
        <strain evidence="2 3">B7</strain>
    </source>
</reference>
<dbReference type="AlphaFoldDB" id="K2NH10"/>
<dbReference type="InterPro" id="IPR055239">
    <property type="entry name" value="TS_C"/>
</dbReference>
<dbReference type="OrthoDB" id="10427315at2759"/>
<organism evidence="2 3">
    <name type="scientific">Trypanosoma cruzi marinkellei</name>
    <dbReference type="NCBI Taxonomy" id="85056"/>
    <lineage>
        <taxon>Eukaryota</taxon>
        <taxon>Discoba</taxon>
        <taxon>Euglenozoa</taxon>
        <taxon>Kinetoplastea</taxon>
        <taxon>Metakinetoplastina</taxon>
        <taxon>Trypanosomatida</taxon>
        <taxon>Trypanosomatidae</taxon>
        <taxon>Trypanosoma</taxon>
        <taxon>Schizotrypanum</taxon>
    </lineage>
</organism>
<feature type="domain" description="Trans-sialidase C-terminal" evidence="1">
    <location>
        <begin position="1"/>
        <end position="116"/>
    </location>
</feature>
<sequence length="152" mass="16427">MGVRVGSNGAEKLMELSYDSEKKWRVLCSDGTTKKLRSTWEKEAQYQVAIVLQNGTQGTVYVDGKRVCGNAQRELETTEPEGISHFYIGGDRVSTESQEGVSVTVKNVLLYNRPLTFSGGDADLEEVIAAALEATAPPSEDTLSRLGASALP</sequence>
<dbReference type="Gene3D" id="2.60.120.200">
    <property type="match status" value="1"/>
</dbReference>
<name>K2NH10_TRYCR</name>
<proteinExistence type="predicted"/>
<dbReference type="InterPro" id="IPR008377">
    <property type="entry name" value="Sialidase_trypan"/>
</dbReference>
<keyword evidence="3" id="KW-1185">Reference proteome</keyword>
<gene>
    <name evidence="2" type="ORF">MOQ_007998</name>
</gene>
<evidence type="ECO:0000313" key="3">
    <source>
        <dbReference type="Proteomes" id="UP000007350"/>
    </source>
</evidence>
<accession>K2NH10</accession>
<evidence type="ECO:0000313" key="2">
    <source>
        <dbReference type="EMBL" id="EKF28262.1"/>
    </source>
</evidence>
<dbReference type="Pfam" id="PF22925">
    <property type="entry name" value="TS_C"/>
    <property type="match status" value="1"/>
</dbReference>
<dbReference type="InterPro" id="IPR013320">
    <property type="entry name" value="ConA-like_dom_sf"/>
</dbReference>
<protein>
    <submittedName>
        <fullName evidence="2">Trans-sialidase, putative</fullName>
    </submittedName>
</protein>
<dbReference type="SUPFAM" id="SSF49899">
    <property type="entry name" value="Concanavalin A-like lectins/glucanases"/>
    <property type="match status" value="1"/>
</dbReference>
<dbReference type="Proteomes" id="UP000007350">
    <property type="component" value="Unassembled WGS sequence"/>
</dbReference>
<comment type="caution">
    <text evidence="2">The sequence shown here is derived from an EMBL/GenBank/DDBJ whole genome shotgun (WGS) entry which is preliminary data.</text>
</comment>